<dbReference type="ExpressionAtlas" id="A0A3L6FBC9">
    <property type="expression patterns" value="baseline"/>
</dbReference>
<feature type="region of interest" description="Disordered" evidence="1">
    <location>
        <begin position="124"/>
        <end position="180"/>
    </location>
</feature>
<sequence>MAQRIVKRPCDMLIANTPSGFIPDAITKLLERTFIWNVSFSGHTINSGNVCFQVNATIKELGNQNVDISTSTAGTHQSSLMFSQGASSNMEDTPHKTDTLSSPLTPLTPQGSVATTKYLETVDAGDTGRVTTQSSTTRKRSCSSPGKSIAKKLFIADDGEGSISQSSGGGVGGSSDEKDN</sequence>
<evidence type="ECO:0000313" key="3">
    <source>
        <dbReference type="Proteomes" id="UP000251960"/>
    </source>
</evidence>
<gene>
    <name evidence="2" type="ORF">Zm00014a_020740</name>
</gene>
<feature type="compositionally biased region" description="Polar residues" evidence="1">
    <location>
        <begin position="129"/>
        <end position="146"/>
    </location>
</feature>
<dbReference type="EMBL" id="NCVQ01000004">
    <property type="protein sequence ID" value="PWZ30260.1"/>
    <property type="molecule type" value="Genomic_DNA"/>
</dbReference>
<organism evidence="2 3">
    <name type="scientific">Zea mays</name>
    <name type="common">Maize</name>
    <dbReference type="NCBI Taxonomy" id="4577"/>
    <lineage>
        <taxon>Eukaryota</taxon>
        <taxon>Viridiplantae</taxon>
        <taxon>Streptophyta</taxon>
        <taxon>Embryophyta</taxon>
        <taxon>Tracheophyta</taxon>
        <taxon>Spermatophyta</taxon>
        <taxon>Magnoliopsida</taxon>
        <taxon>Liliopsida</taxon>
        <taxon>Poales</taxon>
        <taxon>Poaceae</taxon>
        <taxon>PACMAD clade</taxon>
        <taxon>Panicoideae</taxon>
        <taxon>Andropogonodae</taxon>
        <taxon>Andropogoneae</taxon>
        <taxon>Tripsacinae</taxon>
        <taxon>Zea</taxon>
    </lineage>
</organism>
<dbReference type="Proteomes" id="UP000251960">
    <property type="component" value="Chromosome 3"/>
</dbReference>
<dbReference type="AlphaFoldDB" id="A0A3L6FBC9"/>
<dbReference type="PANTHER" id="PTHR47165">
    <property type="entry name" value="OS03G0429900 PROTEIN"/>
    <property type="match status" value="1"/>
</dbReference>
<feature type="compositionally biased region" description="Low complexity" evidence="1">
    <location>
        <begin position="99"/>
        <end position="109"/>
    </location>
</feature>
<name>A0A3L6FBC9_MAIZE</name>
<evidence type="ECO:0000313" key="2">
    <source>
        <dbReference type="EMBL" id="PWZ30260.1"/>
    </source>
</evidence>
<dbReference type="PANTHER" id="PTHR47165:SF3">
    <property type="entry name" value="RETROTRANSPOSON-LIKE PROTEIN"/>
    <property type="match status" value="1"/>
</dbReference>
<protein>
    <submittedName>
        <fullName evidence="2">Uncharacterized protein</fullName>
    </submittedName>
</protein>
<feature type="region of interest" description="Disordered" evidence="1">
    <location>
        <begin position="84"/>
        <end position="111"/>
    </location>
</feature>
<evidence type="ECO:0000256" key="1">
    <source>
        <dbReference type="SAM" id="MobiDB-lite"/>
    </source>
</evidence>
<reference evidence="2 3" key="1">
    <citation type="journal article" date="2018" name="Nat. Genet.">
        <title>Extensive intraspecific gene order and gene structural variations between Mo17 and other maize genomes.</title>
        <authorList>
            <person name="Sun S."/>
            <person name="Zhou Y."/>
            <person name="Chen J."/>
            <person name="Shi J."/>
            <person name="Zhao H."/>
            <person name="Zhao H."/>
            <person name="Song W."/>
            <person name="Zhang M."/>
            <person name="Cui Y."/>
            <person name="Dong X."/>
            <person name="Liu H."/>
            <person name="Ma X."/>
            <person name="Jiao Y."/>
            <person name="Wang B."/>
            <person name="Wei X."/>
            <person name="Stein J.C."/>
            <person name="Glaubitz J.C."/>
            <person name="Lu F."/>
            <person name="Yu G."/>
            <person name="Liang C."/>
            <person name="Fengler K."/>
            <person name="Li B."/>
            <person name="Rafalski A."/>
            <person name="Schnable P.S."/>
            <person name="Ware D.H."/>
            <person name="Buckler E.S."/>
            <person name="Lai J."/>
        </authorList>
    </citation>
    <scope>NUCLEOTIDE SEQUENCE [LARGE SCALE GENOMIC DNA]</scope>
    <source>
        <strain evidence="3">cv. Missouri 17</strain>
        <tissue evidence="2">Seedling</tissue>
    </source>
</reference>
<proteinExistence type="predicted"/>
<accession>A0A3L6FBC9</accession>
<comment type="caution">
    <text evidence="2">The sequence shown here is derived from an EMBL/GenBank/DDBJ whole genome shotgun (WGS) entry which is preliminary data.</text>
</comment>